<evidence type="ECO:0000313" key="1">
    <source>
        <dbReference type="EMBL" id="CDM37468.1"/>
    </source>
</evidence>
<evidence type="ECO:0000313" key="2">
    <source>
        <dbReference type="Proteomes" id="UP000030686"/>
    </source>
</evidence>
<sequence>MTGYRTSANVQHMFDDDRSSFSFLCWVFYGLLNRTREAYFYGRARDYCTTRSWDLAH</sequence>
<gene>
    <name evidence="1" type="ORF">PROQFM164_S06g000430</name>
</gene>
<name>W6QKU9_PENRF</name>
<accession>W6QKU9</accession>
<dbReference type="EMBL" id="HG792020">
    <property type="protein sequence ID" value="CDM37468.1"/>
    <property type="molecule type" value="Genomic_DNA"/>
</dbReference>
<protein>
    <submittedName>
        <fullName evidence="1">Uncharacterized protein</fullName>
    </submittedName>
</protein>
<organism evidence="1 2">
    <name type="scientific">Penicillium roqueforti (strain FM164)</name>
    <dbReference type="NCBI Taxonomy" id="1365484"/>
    <lineage>
        <taxon>Eukaryota</taxon>
        <taxon>Fungi</taxon>
        <taxon>Dikarya</taxon>
        <taxon>Ascomycota</taxon>
        <taxon>Pezizomycotina</taxon>
        <taxon>Eurotiomycetes</taxon>
        <taxon>Eurotiomycetidae</taxon>
        <taxon>Eurotiales</taxon>
        <taxon>Aspergillaceae</taxon>
        <taxon>Penicillium</taxon>
    </lineage>
</organism>
<dbReference type="AlphaFoldDB" id="W6QKU9"/>
<dbReference type="Proteomes" id="UP000030686">
    <property type="component" value="Unassembled WGS sequence"/>
</dbReference>
<reference evidence="1" key="1">
    <citation type="journal article" date="2014" name="Nat. Commun.">
        <title>Multiple recent horizontal transfers of a large genomic region in cheese making fungi.</title>
        <authorList>
            <person name="Cheeseman K."/>
            <person name="Ropars J."/>
            <person name="Renault P."/>
            <person name="Dupont J."/>
            <person name="Gouzy J."/>
            <person name="Branca A."/>
            <person name="Abraham A.L."/>
            <person name="Ceppi M."/>
            <person name="Conseiller E."/>
            <person name="Debuchy R."/>
            <person name="Malagnac F."/>
            <person name="Goarin A."/>
            <person name="Silar P."/>
            <person name="Lacoste S."/>
            <person name="Sallet E."/>
            <person name="Bensimon A."/>
            <person name="Giraud T."/>
            <person name="Brygoo Y."/>
        </authorList>
    </citation>
    <scope>NUCLEOTIDE SEQUENCE [LARGE SCALE GENOMIC DNA]</scope>
    <source>
        <strain evidence="1">FM164</strain>
    </source>
</reference>
<proteinExistence type="predicted"/>
<keyword evidence="2" id="KW-1185">Reference proteome</keyword>